<dbReference type="InterPro" id="IPR037026">
    <property type="entry name" value="Vgr_OB-fold_dom_sf"/>
</dbReference>
<reference evidence="2 3" key="1">
    <citation type="submission" date="2018-09" db="EMBL/GenBank/DDBJ databases">
        <authorList>
            <person name="Zhu H."/>
        </authorList>
    </citation>
    <scope>NUCLEOTIDE SEQUENCE [LARGE SCALE GENOMIC DNA]</scope>
    <source>
        <strain evidence="2 3">K2W22B-5</strain>
    </source>
</reference>
<dbReference type="InterPro" id="IPR006531">
    <property type="entry name" value="Gp5/Vgr_OB"/>
</dbReference>
<dbReference type="SUPFAM" id="SSF69349">
    <property type="entry name" value="Phage fibre proteins"/>
    <property type="match status" value="1"/>
</dbReference>
<organism evidence="2 3">
    <name type="scientific">Azospirillum cavernae</name>
    <dbReference type="NCBI Taxonomy" id="2320860"/>
    <lineage>
        <taxon>Bacteria</taxon>
        <taxon>Pseudomonadati</taxon>
        <taxon>Pseudomonadota</taxon>
        <taxon>Alphaproteobacteria</taxon>
        <taxon>Rhodospirillales</taxon>
        <taxon>Azospirillaceae</taxon>
        <taxon>Azospirillum</taxon>
    </lineage>
</organism>
<accession>A0A418VPK6</accession>
<dbReference type="SUPFAM" id="SSF69255">
    <property type="entry name" value="gp5 N-terminal domain-like"/>
    <property type="match status" value="1"/>
</dbReference>
<dbReference type="Pfam" id="PF04717">
    <property type="entry name" value="Phage_base_V"/>
    <property type="match status" value="1"/>
</dbReference>
<comment type="caution">
    <text evidence="2">The sequence shown here is derived from an EMBL/GenBank/DDBJ whole genome shotgun (WGS) entry which is preliminary data.</text>
</comment>
<protein>
    <submittedName>
        <fullName evidence="2">Phage tail protein</fullName>
    </submittedName>
</protein>
<dbReference type="AlphaFoldDB" id="A0A418VPK6"/>
<sequence length="211" mass="22296">MTLEDALLPDNPITQETVFGVVVGLVSKTEGDPMDLNRVLVDFPTLKVASAWARVASFTAGANRGAFFFPAKNDEVLVAFELGDVSRPYVIGALWNGVDHAPVPTAKIANVRRLMTSSGAYLEFDDSEKGASITITDKNRNTITIDTKKDTITISAKRDLILSAPNGKLTLKGGSVDITASTGNLTMSATGNASVKAKGEVAVKGSLVRLN</sequence>
<evidence type="ECO:0000313" key="3">
    <source>
        <dbReference type="Proteomes" id="UP000283458"/>
    </source>
</evidence>
<dbReference type="Proteomes" id="UP000283458">
    <property type="component" value="Unassembled WGS sequence"/>
</dbReference>
<gene>
    <name evidence="2" type="ORF">D3877_24025</name>
</gene>
<evidence type="ECO:0000259" key="1">
    <source>
        <dbReference type="Pfam" id="PF04717"/>
    </source>
</evidence>
<dbReference type="RefSeq" id="WP_119833331.1">
    <property type="nucleotide sequence ID" value="NZ_QYUL01000004.1"/>
</dbReference>
<evidence type="ECO:0000313" key="2">
    <source>
        <dbReference type="EMBL" id="RJF78188.1"/>
    </source>
</evidence>
<dbReference type="OrthoDB" id="9762420at2"/>
<keyword evidence="3" id="KW-1185">Reference proteome</keyword>
<proteinExistence type="predicted"/>
<dbReference type="Gene3D" id="2.40.50.230">
    <property type="entry name" value="Gp5 N-terminal domain"/>
    <property type="match status" value="1"/>
</dbReference>
<dbReference type="EMBL" id="QYUL01000004">
    <property type="protein sequence ID" value="RJF78188.1"/>
    <property type="molecule type" value="Genomic_DNA"/>
</dbReference>
<name>A0A418VPK6_9PROT</name>
<feature type="domain" description="Gp5/Type VI secretion system Vgr protein OB-fold" evidence="1">
    <location>
        <begin position="23"/>
        <end position="95"/>
    </location>
</feature>